<evidence type="ECO:0000256" key="1">
    <source>
        <dbReference type="ARBA" id="ARBA00005820"/>
    </source>
</evidence>
<comment type="similarity">
    <text evidence="1">Belongs to the AfsR/DnrI/RedD regulatory family.</text>
</comment>
<dbReference type="OrthoDB" id="7628974at2"/>
<evidence type="ECO:0000313" key="7">
    <source>
        <dbReference type="EMBL" id="ANZ39539.1"/>
    </source>
</evidence>
<organism evidence="7 8">
    <name type="scientific">Lentzea guizhouensis</name>
    <dbReference type="NCBI Taxonomy" id="1586287"/>
    <lineage>
        <taxon>Bacteria</taxon>
        <taxon>Bacillati</taxon>
        <taxon>Actinomycetota</taxon>
        <taxon>Actinomycetes</taxon>
        <taxon>Pseudonocardiales</taxon>
        <taxon>Pseudonocardiaceae</taxon>
        <taxon>Lentzea</taxon>
    </lineage>
</organism>
<evidence type="ECO:0000313" key="8">
    <source>
        <dbReference type="Proteomes" id="UP000093053"/>
    </source>
</evidence>
<dbReference type="EMBL" id="CP016793">
    <property type="protein sequence ID" value="ANZ39539.1"/>
    <property type="molecule type" value="Genomic_DNA"/>
</dbReference>
<evidence type="ECO:0000256" key="2">
    <source>
        <dbReference type="ARBA" id="ARBA00023015"/>
    </source>
</evidence>
<evidence type="ECO:0000256" key="4">
    <source>
        <dbReference type="ARBA" id="ARBA00023163"/>
    </source>
</evidence>
<dbReference type="PANTHER" id="PTHR35807:SF1">
    <property type="entry name" value="TRANSCRIPTIONAL REGULATOR REDD"/>
    <property type="match status" value="1"/>
</dbReference>
<dbReference type="STRING" id="1586287.BBK82_29315"/>
<proteinExistence type="inferred from homology"/>
<keyword evidence="4" id="KW-0804">Transcription</keyword>
<dbReference type="InterPro" id="IPR011990">
    <property type="entry name" value="TPR-like_helical_dom_sf"/>
</dbReference>
<dbReference type="KEGG" id="led:BBK82_29315"/>
<dbReference type="InterPro" id="IPR051677">
    <property type="entry name" value="AfsR-DnrI-RedD_regulator"/>
</dbReference>
<dbReference type="GO" id="GO:0006355">
    <property type="term" value="P:regulation of DNA-templated transcription"/>
    <property type="evidence" value="ECO:0007669"/>
    <property type="project" value="InterPro"/>
</dbReference>
<keyword evidence="2" id="KW-0805">Transcription regulation</keyword>
<dbReference type="SUPFAM" id="SSF46894">
    <property type="entry name" value="C-terminal effector domain of the bipartite response regulators"/>
    <property type="match status" value="1"/>
</dbReference>
<gene>
    <name evidence="7" type="ORF">BBK82_29315</name>
</gene>
<accession>A0A1B2HP91</accession>
<keyword evidence="3" id="KW-0238">DNA-binding</keyword>
<dbReference type="SMART" id="SM01043">
    <property type="entry name" value="BTAD"/>
    <property type="match status" value="1"/>
</dbReference>
<dbReference type="AlphaFoldDB" id="A0A1B2HP91"/>
<sequence>MITVRFTVFGGVGAWVADREVDLGQAQRRAVLGVLLVTPGVAVGADELVDRVWGAAAPERARGQLRTWLWRLRQAVPGVISREGSGYVARVDPLSVDLHRFRALAATDPGAALALAQEPLLSTLDTPWARQLRASFAAEFEAVRRDHVDARLQAGGHAELVDELRLQASGQPLDERVAAQLVEALHGTGRTQEALAHLDSVVARLASELGAEPGGLLTTVRRRLLAARGSCPRPKPFTGRAAELAALDRAPAGSW</sequence>
<dbReference type="InterPro" id="IPR036388">
    <property type="entry name" value="WH-like_DNA-bd_sf"/>
</dbReference>
<name>A0A1B2HP91_9PSEU</name>
<feature type="domain" description="Bacterial transcriptional activator" evidence="6">
    <location>
        <begin position="96"/>
        <end position="225"/>
    </location>
</feature>
<dbReference type="InterPro" id="IPR001867">
    <property type="entry name" value="OmpR/PhoB-type_DNA-bd"/>
</dbReference>
<evidence type="ECO:0000256" key="3">
    <source>
        <dbReference type="ARBA" id="ARBA00023125"/>
    </source>
</evidence>
<dbReference type="Proteomes" id="UP000093053">
    <property type="component" value="Chromosome"/>
</dbReference>
<dbReference type="GO" id="GO:0003677">
    <property type="term" value="F:DNA binding"/>
    <property type="evidence" value="ECO:0007669"/>
    <property type="project" value="UniProtKB-KW"/>
</dbReference>
<evidence type="ECO:0008006" key="9">
    <source>
        <dbReference type="Google" id="ProtNLM"/>
    </source>
</evidence>
<dbReference type="InterPro" id="IPR016032">
    <property type="entry name" value="Sig_transdc_resp-reg_C-effctor"/>
</dbReference>
<dbReference type="PANTHER" id="PTHR35807">
    <property type="entry name" value="TRANSCRIPTIONAL REGULATOR REDD-RELATED"/>
    <property type="match status" value="1"/>
</dbReference>
<evidence type="ECO:0000259" key="5">
    <source>
        <dbReference type="SMART" id="SM00862"/>
    </source>
</evidence>
<dbReference type="GO" id="GO:0000160">
    <property type="term" value="P:phosphorelay signal transduction system"/>
    <property type="evidence" value="ECO:0007669"/>
    <property type="project" value="InterPro"/>
</dbReference>
<dbReference type="Pfam" id="PF03704">
    <property type="entry name" value="BTAD"/>
    <property type="match status" value="1"/>
</dbReference>
<evidence type="ECO:0000259" key="6">
    <source>
        <dbReference type="SMART" id="SM01043"/>
    </source>
</evidence>
<dbReference type="SUPFAM" id="SSF48452">
    <property type="entry name" value="TPR-like"/>
    <property type="match status" value="1"/>
</dbReference>
<reference evidence="7 8" key="1">
    <citation type="submission" date="2016-07" db="EMBL/GenBank/DDBJ databases">
        <title>Complete genome sequence of the Lentzea guizhouensis DHS C013.</title>
        <authorList>
            <person name="Cao C."/>
        </authorList>
    </citation>
    <scope>NUCLEOTIDE SEQUENCE [LARGE SCALE GENOMIC DNA]</scope>
    <source>
        <strain evidence="7 8">DHS C013</strain>
    </source>
</reference>
<feature type="domain" description="OmpR/PhoB-type" evidence="5">
    <location>
        <begin position="18"/>
        <end position="89"/>
    </location>
</feature>
<protein>
    <recommendedName>
        <fullName evidence="9">OmpR/PhoB-type domain-containing protein</fullName>
    </recommendedName>
</protein>
<dbReference type="Gene3D" id="1.10.10.10">
    <property type="entry name" value="Winged helix-like DNA-binding domain superfamily/Winged helix DNA-binding domain"/>
    <property type="match status" value="1"/>
</dbReference>
<dbReference type="SMART" id="SM00862">
    <property type="entry name" value="Trans_reg_C"/>
    <property type="match status" value="1"/>
</dbReference>
<keyword evidence="8" id="KW-1185">Reference proteome</keyword>
<dbReference type="Gene3D" id="1.25.40.10">
    <property type="entry name" value="Tetratricopeptide repeat domain"/>
    <property type="match status" value="1"/>
</dbReference>
<dbReference type="InterPro" id="IPR005158">
    <property type="entry name" value="BTAD"/>
</dbReference>